<feature type="chain" id="PRO_5045906511" description="Outer membrane protein beta-barrel domain-containing protein" evidence="1">
    <location>
        <begin position="20"/>
        <end position="248"/>
    </location>
</feature>
<organism evidence="3 4">
    <name type="scientific">Mucilaginibacter gynuensis</name>
    <dbReference type="NCBI Taxonomy" id="1302236"/>
    <lineage>
        <taxon>Bacteria</taxon>
        <taxon>Pseudomonadati</taxon>
        <taxon>Bacteroidota</taxon>
        <taxon>Sphingobacteriia</taxon>
        <taxon>Sphingobacteriales</taxon>
        <taxon>Sphingobacteriaceae</taxon>
        <taxon>Mucilaginibacter</taxon>
    </lineage>
</organism>
<comment type="caution">
    <text evidence="3">The sequence shown here is derived from an EMBL/GenBank/DDBJ whole genome shotgun (WGS) entry which is preliminary data.</text>
</comment>
<keyword evidence="4" id="KW-1185">Reference proteome</keyword>
<dbReference type="EMBL" id="BAABFT010000025">
    <property type="protein sequence ID" value="GAA4340423.1"/>
    <property type="molecule type" value="Genomic_DNA"/>
</dbReference>
<dbReference type="Pfam" id="PF13568">
    <property type="entry name" value="OMP_b-brl_2"/>
    <property type="match status" value="1"/>
</dbReference>
<proteinExistence type="predicted"/>
<gene>
    <name evidence="3" type="ORF">GCM10023149_51830</name>
</gene>
<evidence type="ECO:0000259" key="2">
    <source>
        <dbReference type="Pfam" id="PF13568"/>
    </source>
</evidence>
<dbReference type="InterPro" id="IPR025665">
    <property type="entry name" value="Beta-barrel_OMP_2"/>
</dbReference>
<sequence length="248" mass="26670">MKKTLLTLCLAAASFTTFAQVYEDETPTTFGIKAGLNQASIKTDLSGFSVPGQVSSSTKSLTSFHIGFFADIKFTKELSLQPALLYTGKGGSFAYAVNIEAEGFNLATVATEKLSLYYLQLPVNLVYTMPVGDNHLFFGAGPYIAVGLSGRQKGSATIIAEGMSETTSFDQKVIFGNNPEESTVRSTDYGATALVGFKFWTGFSVNASYDFGLCNIQPYNSSQAQQQDADINISPKTRTLSLSVGYTF</sequence>
<accession>A0ABP8HKF4</accession>
<evidence type="ECO:0000313" key="4">
    <source>
        <dbReference type="Proteomes" id="UP001500582"/>
    </source>
</evidence>
<dbReference type="RefSeq" id="WP_345214138.1">
    <property type="nucleotide sequence ID" value="NZ_BAABFT010000025.1"/>
</dbReference>
<dbReference type="Proteomes" id="UP001500582">
    <property type="component" value="Unassembled WGS sequence"/>
</dbReference>
<evidence type="ECO:0000256" key="1">
    <source>
        <dbReference type="SAM" id="SignalP"/>
    </source>
</evidence>
<evidence type="ECO:0000313" key="3">
    <source>
        <dbReference type="EMBL" id="GAA4340423.1"/>
    </source>
</evidence>
<feature type="domain" description="Outer membrane protein beta-barrel" evidence="2">
    <location>
        <begin position="18"/>
        <end position="216"/>
    </location>
</feature>
<feature type="signal peptide" evidence="1">
    <location>
        <begin position="1"/>
        <end position="19"/>
    </location>
</feature>
<reference evidence="4" key="1">
    <citation type="journal article" date="2019" name="Int. J. Syst. Evol. Microbiol.">
        <title>The Global Catalogue of Microorganisms (GCM) 10K type strain sequencing project: providing services to taxonomists for standard genome sequencing and annotation.</title>
        <authorList>
            <consortium name="The Broad Institute Genomics Platform"/>
            <consortium name="The Broad Institute Genome Sequencing Center for Infectious Disease"/>
            <person name="Wu L."/>
            <person name="Ma J."/>
        </authorList>
    </citation>
    <scope>NUCLEOTIDE SEQUENCE [LARGE SCALE GENOMIC DNA]</scope>
    <source>
        <strain evidence="4">JCM 17705</strain>
    </source>
</reference>
<name>A0ABP8HKF4_9SPHI</name>
<keyword evidence="1" id="KW-0732">Signal</keyword>
<protein>
    <recommendedName>
        <fullName evidence="2">Outer membrane protein beta-barrel domain-containing protein</fullName>
    </recommendedName>
</protein>